<comment type="caution">
    <text evidence="1">The sequence shown here is derived from an EMBL/GenBank/DDBJ whole genome shotgun (WGS) entry which is preliminary data.</text>
</comment>
<organism evidence="1 2">
    <name type="scientific">Dactylosporangium sucinum</name>
    <dbReference type="NCBI Taxonomy" id="1424081"/>
    <lineage>
        <taxon>Bacteria</taxon>
        <taxon>Bacillati</taxon>
        <taxon>Actinomycetota</taxon>
        <taxon>Actinomycetes</taxon>
        <taxon>Micromonosporales</taxon>
        <taxon>Micromonosporaceae</taxon>
        <taxon>Dactylosporangium</taxon>
    </lineage>
</organism>
<protein>
    <recommendedName>
        <fullName evidence="3">DUF3626 domain-containing protein</fullName>
    </recommendedName>
</protein>
<dbReference type="EMBL" id="BMPI01000041">
    <property type="protein sequence ID" value="GGM58072.1"/>
    <property type="molecule type" value="Genomic_DNA"/>
</dbReference>
<keyword evidence="2" id="KW-1185">Reference proteome</keyword>
<dbReference type="AlphaFoldDB" id="A0A917X1G1"/>
<reference evidence="1" key="1">
    <citation type="journal article" date="2014" name="Int. J. Syst. Evol. Microbiol.">
        <title>Complete genome sequence of Corynebacterium casei LMG S-19264T (=DSM 44701T), isolated from a smear-ripened cheese.</title>
        <authorList>
            <consortium name="US DOE Joint Genome Institute (JGI-PGF)"/>
            <person name="Walter F."/>
            <person name="Albersmeier A."/>
            <person name="Kalinowski J."/>
            <person name="Ruckert C."/>
        </authorList>
    </citation>
    <scope>NUCLEOTIDE SEQUENCE</scope>
    <source>
        <strain evidence="1">JCM 19831</strain>
    </source>
</reference>
<reference evidence="1" key="2">
    <citation type="submission" date="2020-09" db="EMBL/GenBank/DDBJ databases">
        <authorList>
            <person name="Sun Q."/>
            <person name="Ohkuma M."/>
        </authorList>
    </citation>
    <scope>NUCLEOTIDE SEQUENCE</scope>
    <source>
        <strain evidence="1">JCM 19831</strain>
    </source>
</reference>
<gene>
    <name evidence="1" type="ORF">GCM10007977_069590</name>
</gene>
<dbReference type="Pfam" id="PF12294">
    <property type="entry name" value="DUF3626"/>
    <property type="match status" value="2"/>
</dbReference>
<evidence type="ECO:0008006" key="3">
    <source>
        <dbReference type="Google" id="ProtNLM"/>
    </source>
</evidence>
<dbReference type="RefSeq" id="WP_190254255.1">
    <property type="nucleotide sequence ID" value="NZ_BMPI01000041.1"/>
</dbReference>
<dbReference type="InterPro" id="IPR022074">
    <property type="entry name" value="DUF3626"/>
</dbReference>
<accession>A0A917X1G1</accession>
<sequence>MLTDAQLAALAFVRARGGGRYDTDAAITINFHPDRTAGDRTVIEGLLADGRFRSQFETGISNGGLTAYPGGDRDRWEERMFGGAYQRPGVMAIDRPKYGALNVFHHPDGAAPRFGSAYLRLRPAVLERATYTFGDSYRDPAEFGTIDAFSAVLHGLERHWGASALTGPRSPLPGRALDDYVEAQVHGPVDLATDVSALVLDTAFRDTACASVAVAVTARYGVPVEWRDGFRIAPADVPEEFRGPEVPPLAVHLCSFYERDLVDAELIGRAARAVVATPGEWARWGTPAETLTLLKYLWHVLVQHGH</sequence>
<proteinExistence type="predicted"/>
<dbReference type="Proteomes" id="UP000642070">
    <property type="component" value="Unassembled WGS sequence"/>
</dbReference>
<evidence type="ECO:0000313" key="2">
    <source>
        <dbReference type="Proteomes" id="UP000642070"/>
    </source>
</evidence>
<evidence type="ECO:0000313" key="1">
    <source>
        <dbReference type="EMBL" id="GGM58072.1"/>
    </source>
</evidence>
<name>A0A917X1G1_9ACTN</name>